<name>A0A0K1W201_9MOLU</name>
<evidence type="ECO:0000313" key="1">
    <source>
        <dbReference type="EMBL" id="AKX34211.1"/>
    </source>
</evidence>
<dbReference type="KEGG" id="sll:SLITO_v1c05750"/>
<sequence length="80" mass="9618">MKTILKNKYFILLLFFVLFSTILLLIQLMLCEQIISLLIARYYVKLGKLAGLNNKLCKEYIQTFYPNILYNELYVYSYIF</sequence>
<reference evidence="1 2" key="1">
    <citation type="journal article" date="2015" name="Genome Announc.">
        <title>Complete Genome Sequence of Spiroplasma litorale TN-1T (DSM 21781), a Bacterium Isolated from a Green-Eyed Horsefly (Tabanus nigrovittatus).</title>
        <authorList>
            <person name="Lo W.S."/>
            <person name="Lai Y.C."/>
            <person name="Lien Y.W."/>
            <person name="Wang T.H."/>
            <person name="Kuo C.H."/>
        </authorList>
    </citation>
    <scope>NUCLEOTIDE SEQUENCE [LARGE SCALE GENOMIC DNA]</scope>
    <source>
        <strain evidence="1 2">TN-1</strain>
    </source>
</reference>
<organism evidence="1 2">
    <name type="scientific">Spiroplasma litorale</name>
    <dbReference type="NCBI Taxonomy" id="216942"/>
    <lineage>
        <taxon>Bacteria</taxon>
        <taxon>Bacillati</taxon>
        <taxon>Mycoplasmatota</taxon>
        <taxon>Mollicutes</taxon>
        <taxon>Entomoplasmatales</taxon>
        <taxon>Spiroplasmataceae</taxon>
        <taxon>Spiroplasma</taxon>
    </lineage>
</organism>
<dbReference type="AlphaFoldDB" id="A0A0K1W201"/>
<accession>A0A0K1W201</accession>
<protein>
    <submittedName>
        <fullName evidence="1">Uncharacterized protein</fullName>
    </submittedName>
</protein>
<evidence type="ECO:0000313" key="2">
    <source>
        <dbReference type="Proteomes" id="UP000067476"/>
    </source>
</evidence>
<proteinExistence type="predicted"/>
<gene>
    <name evidence="1" type="ORF">SLITO_v1c05750</name>
</gene>
<dbReference type="EMBL" id="CP012357">
    <property type="protein sequence ID" value="AKX34211.1"/>
    <property type="molecule type" value="Genomic_DNA"/>
</dbReference>
<keyword evidence="2" id="KW-1185">Reference proteome</keyword>
<dbReference type="Proteomes" id="UP000067476">
    <property type="component" value="Chromosome"/>
</dbReference>
<dbReference type="STRING" id="216942.SLITO_v1c05750"/>
<dbReference type="PATRIC" id="fig|216942.3.peg.580"/>